<gene>
    <name evidence="2" type="ORF">UFOVP159_44</name>
</gene>
<feature type="transmembrane region" description="Helical" evidence="1">
    <location>
        <begin position="130"/>
        <end position="150"/>
    </location>
</feature>
<evidence type="ECO:0000256" key="1">
    <source>
        <dbReference type="SAM" id="Phobius"/>
    </source>
</evidence>
<keyword evidence="1" id="KW-0472">Membrane</keyword>
<keyword evidence="1" id="KW-1133">Transmembrane helix</keyword>
<organism evidence="2">
    <name type="scientific">uncultured Caudovirales phage</name>
    <dbReference type="NCBI Taxonomy" id="2100421"/>
    <lineage>
        <taxon>Viruses</taxon>
        <taxon>Duplodnaviria</taxon>
        <taxon>Heunggongvirae</taxon>
        <taxon>Uroviricota</taxon>
        <taxon>Caudoviricetes</taxon>
        <taxon>Peduoviridae</taxon>
        <taxon>Maltschvirus</taxon>
        <taxon>Maltschvirus maltsch</taxon>
    </lineage>
</organism>
<sequence length="167" mass="17859">MDWLKTIAPTIATAMGGPLAGMAVDAIGSALGMKDATKEQVKDLLASGTLTSDQMASIKQADASLKVRMKELEIDMEKVHAGDRNSAREMAARTGDVWTPRLMAIVVFMVWGAVNYKLFNGTINGDMRELVARALGTLDAVLMAVIYYYYGSSSSSAAKTEAMAGKK</sequence>
<reference evidence="2" key="1">
    <citation type="submission" date="2020-05" db="EMBL/GenBank/DDBJ databases">
        <authorList>
            <person name="Chiriac C."/>
            <person name="Salcher M."/>
            <person name="Ghai R."/>
            <person name="Kavagutti S V."/>
        </authorList>
    </citation>
    <scope>NUCLEOTIDE SEQUENCE</scope>
</reference>
<accession>A0A6J7WBA2</accession>
<keyword evidence="1" id="KW-0812">Transmembrane</keyword>
<evidence type="ECO:0008006" key="3">
    <source>
        <dbReference type="Google" id="ProtNLM"/>
    </source>
</evidence>
<dbReference type="EMBL" id="LR798209">
    <property type="protein sequence ID" value="CAB5187434.1"/>
    <property type="molecule type" value="Genomic_DNA"/>
</dbReference>
<evidence type="ECO:0000313" key="2">
    <source>
        <dbReference type="EMBL" id="CAB5187434.1"/>
    </source>
</evidence>
<name>A0A6J7WBA2_9CAUD</name>
<proteinExistence type="predicted"/>
<feature type="transmembrane region" description="Helical" evidence="1">
    <location>
        <begin position="98"/>
        <end position="118"/>
    </location>
</feature>
<protein>
    <recommendedName>
        <fullName evidence="3">Holin of 3TMs, for gene-transfer release</fullName>
    </recommendedName>
</protein>